<evidence type="ECO:0000256" key="7">
    <source>
        <dbReference type="ARBA" id="ARBA00023136"/>
    </source>
</evidence>
<evidence type="ECO:0000256" key="3">
    <source>
        <dbReference type="ARBA" id="ARBA00022692"/>
    </source>
</evidence>
<dbReference type="Pfam" id="PF06328">
    <property type="entry name" value="Lep_receptor_Ig"/>
    <property type="match status" value="1"/>
</dbReference>
<feature type="compositionally biased region" description="Polar residues" evidence="12">
    <location>
        <begin position="816"/>
        <end position="835"/>
    </location>
</feature>
<feature type="domain" description="Fibronectin type-III" evidence="14">
    <location>
        <begin position="228"/>
        <end position="329"/>
    </location>
</feature>
<dbReference type="GO" id="GO:0005886">
    <property type="term" value="C:plasma membrane"/>
    <property type="evidence" value="ECO:0007669"/>
    <property type="project" value="UniProtKB-ARBA"/>
</dbReference>
<dbReference type="Proteomes" id="UP000028760">
    <property type="component" value="Unassembled WGS sequence"/>
</dbReference>
<dbReference type="InterPro" id="IPR036116">
    <property type="entry name" value="FN3_sf"/>
</dbReference>
<dbReference type="SMART" id="SM00060">
    <property type="entry name" value="FN3"/>
    <property type="match status" value="3"/>
</dbReference>
<dbReference type="AlphaFoldDB" id="A0A096MHN2"/>
<keyword evidence="10" id="KW-0325">Glycoprotein</keyword>
<evidence type="ECO:0000256" key="13">
    <source>
        <dbReference type="SAM" id="Phobius"/>
    </source>
</evidence>
<evidence type="ECO:0000256" key="1">
    <source>
        <dbReference type="ARBA" id="ARBA00004479"/>
    </source>
</evidence>
<evidence type="ECO:0000256" key="12">
    <source>
        <dbReference type="SAM" id="MobiDB-lite"/>
    </source>
</evidence>
<feature type="transmembrane region" description="Helical" evidence="13">
    <location>
        <begin position="621"/>
        <end position="642"/>
    </location>
</feature>
<dbReference type="Ensembl" id="ENSPFOT00000030541.1">
    <property type="protein sequence ID" value="ENSPFOP00000030923.1"/>
    <property type="gene ID" value="ENSPFOG00000003395.2"/>
</dbReference>
<comment type="similarity">
    <text evidence="2">Belongs to the type I cytokine receptor family. Type 2 subfamily.</text>
</comment>
<dbReference type="PANTHER" id="PTHR48423:SF1">
    <property type="entry name" value="INTERLEUKIN-27 RECEPTOR SUBUNIT ALPHA"/>
    <property type="match status" value="1"/>
</dbReference>
<protein>
    <submittedName>
        <fullName evidence="15">Interleukin-6 receptor subunit beta</fullName>
    </submittedName>
</protein>
<dbReference type="SUPFAM" id="SSF48726">
    <property type="entry name" value="Immunoglobulin"/>
    <property type="match status" value="1"/>
</dbReference>
<dbReference type="InterPro" id="IPR036179">
    <property type="entry name" value="Ig-like_dom_sf"/>
</dbReference>
<dbReference type="Pfam" id="PF00041">
    <property type="entry name" value="fn3"/>
    <property type="match status" value="2"/>
</dbReference>
<dbReference type="CDD" id="cd00063">
    <property type="entry name" value="FN3"/>
    <property type="match status" value="3"/>
</dbReference>
<feature type="region of interest" description="Disordered" evidence="12">
    <location>
        <begin position="719"/>
        <end position="844"/>
    </location>
</feature>
<keyword evidence="7 13" id="KW-0472">Membrane</keyword>
<reference evidence="16" key="1">
    <citation type="submission" date="2013-10" db="EMBL/GenBank/DDBJ databases">
        <authorList>
            <person name="Schartl M."/>
            <person name="Warren W."/>
        </authorList>
    </citation>
    <scope>NUCLEOTIDE SEQUENCE [LARGE SCALE GENOMIC DNA]</scope>
    <source>
        <strain evidence="16">female</strain>
    </source>
</reference>
<evidence type="ECO:0000256" key="9">
    <source>
        <dbReference type="ARBA" id="ARBA00023170"/>
    </source>
</evidence>
<dbReference type="InterPro" id="IPR052672">
    <property type="entry name" value="Type1_Cytokine_Rcpt_Type2"/>
</dbReference>
<reference evidence="15" key="3">
    <citation type="submission" date="2025-09" db="UniProtKB">
        <authorList>
            <consortium name="Ensembl"/>
        </authorList>
    </citation>
    <scope>IDENTIFICATION</scope>
</reference>
<dbReference type="GeneTree" id="ENSGT00940000155603"/>
<dbReference type="PROSITE" id="PS50853">
    <property type="entry name" value="FN3"/>
    <property type="match status" value="2"/>
</dbReference>
<keyword evidence="16" id="KW-1185">Reference proteome</keyword>
<organism evidence="15 16">
    <name type="scientific">Poecilia formosa</name>
    <name type="common">Amazon molly</name>
    <name type="synonym">Limia formosa</name>
    <dbReference type="NCBI Taxonomy" id="48698"/>
    <lineage>
        <taxon>Eukaryota</taxon>
        <taxon>Metazoa</taxon>
        <taxon>Chordata</taxon>
        <taxon>Craniata</taxon>
        <taxon>Vertebrata</taxon>
        <taxon>Euteleostomi</taxon>
        <taxon>Actinopterygii</taxon>
        <taxon>Neopterygii</taxon>
        <taxon>Teleostei</taxon>
        <taxon>Neoteleostei</taxon>
        <taxon>Acanthomorphata</taxon>
        <taxon>Ovalentaria</taxon>
        <taxon>Atherinomorphae</taxon>
        <taxon>Cyprinodontiformes</taxon>
        <taxon>Poeciliidae</taxon>
        <taxon>Poeciliinae</taxon>
        <taxon>Poecilia</taxon>
    </lineage>
</organism>
<proteinExistence type="inferred from homology"/>
<comment type="subcellular location">
    <subcellularLocation>
        <location evidence="1">Membrane</location>
        <topology evidence="1">Single-pass type I membrane protein</topology>
    </subcellularLocation>
</comment>
<evidence type="ECO:0000256" key="4">
    <source>
        <dbReference type="ARBA" id="ARBA00022729"/>
    </source>
</evidence>
<keyword evidence="6 13" id="KW-1133">Transmembrane helix</keyword>
<evidence type="ECO:0000313" key="16">
    <source>
        <dbReference type="Proteomes" id="UP000028760"/>
    </source>
</evidence>
<dbReference type="InterPro" id="IPR003529">
    <property type="entry name" value="Hematopoietin_rcpt_Gp130_CS"/>
</dbReference>
<name>A0A096MHN2_POEFO</name>
<keyword evidence="9" id="KW-0675">Receptor</keyword>
<keyword evidence="3 13" id="KW-0812">Transmembrane</keyword>
<keyword evidence="8" id="KW-1015">Disulfide bond</keyword>
<evidence type="ECO:0000256" key="2">
    <source>
        <dbReference type="ARBA" id="ARBA00008921"/>
    </source>
</evidence>
<reference evidence="15" key="2">
    <citation type="submission" date="2025-08" db="UniProtKB">
        <authorList>
            <consortium name="Ensembl"/>
        </authorList>
    </citation>
    <scope>IDENTIFICATION</scope>
</reference>
<feature type="region of interest" description="Disordered" evidence="12">
    <location>
        <begin position="310"/>
        <end position="337"/>
    </location>
</feature>
<evidence type="ECO:0000256" key="8">
    <source>
        <dbReference type="ARBA" id="ARBA00023157"/>
    </source>
</evidence>
<dbReference type="Gene3D" id="2.60.40.10">
    <property type="entry name" value="Immunoglobulins"/>
    <property type="match status" value="5"/>
</dbReference>
<dbReference type="InterPro" id="IPR013783">
    <property type="entry name" value="Ig-like_fold"/>
</dbReference>
<dbReference type="SUPFAM" id="SSF49265">
    <property type="entry name" value="Fibronectin type III"/>
    <property type="match status" value="3"/>
</dbReference>
<evidence type="ECO:0000256" key="5">
    <source>
        <dbReference type="ARBA" id="ARBA00022737"/>
    </source>
</evidence>
<sequence>SGSSYQQTAVVMLFRFSKSAEFSTHLVTSPHVPVVEIGTNFTATCVIVNTVEVTADSLYWNLSESSVVPEKNYIKINESALAVTILISGEESEWLFCSCKKNSPYVSLNKSKFIHGIYLKKAYPPRRVENLSCVAEQDGKLVSGFLNCKWDAVGGQTEDVKTNYTVMVQHESGTYRSKTTFLNKTMVDLGFFPHFMHFDVWVVADNLLGTVESEHLKQDANEFVKTDPPSKVTAFPEELFPNCLLIKWEHPIEDVRIKLTYQIRYCESGSHTWSYIPLGDTDKVITSFRLQNLQPNSAYVIQMRCRNREGNSGPWSNWSANETKTTPEDRPRSKPDLWQLSGGDHGEEVQIICKDPKHANGRITSFGLILYNKNGPLEQEIIPADQNQNSSKISLADKQFVRVCVNANNSKGTSPEACLILVRSSGKKTTVEKLKVWTQEGQMFVEWKRPNNTAVSEYVVEWARHGKTDWQRENKTTTRTAIKGSLEKFVRYNVSVYVIQSGRVWKLVHKEAYLEQGAPEQGPTINKSYPAYDNAHLVWDEIPLDKRRGFITNYNISYRKENEAPKSIRVAANNTSYTLTELLGNTKYEVWISASTVAGSKSSNPHSFTTLRYAPGTIEGIVVGVSLGFLFFVLMALLLCFLKKDVLKENFWPQIPNPGESTIGNWSPDYPPKEETPKENCVSGVSVLDVGVCEVKLGFEEDKTSLSLKKGKYLSEEHSSGIGGSSCMSSPRQSVSDSDEGPDLADSTASTVQYSSVVASSGYKGQTPSSHSQHSIFSRSESTQPLLDSEEHPDVSLQEGCRQVQPPPRPEDTELTTEPDSLSADTESGAVSSYMPQLGGYRPQ</sequence>
<feature type="compositionally biased region" description="Polar residues" evidence="12">
    <location>
        <begin position="747"/>
        <end position="768"/>
    </location>
</feature>
<dbReference type="GO" id="GO:0004896">
    <property type="term" value="F:cytokine receptor activity"/>
    <property type="evidence" value="ECO:0007669"/>
    <property type="project" value="InterPro"/>
</dbReference>
<feature type="domain" description="Fibronectin type-III" evidence="14">
    <location>
        <begin position="519"/>
        <end position="613"/>
    </location>
</feature>
<keyword evidence="5" id="KW-0677">Repeat</keyword>
<feature type="compositionally biased region" description="Low complexity" evidence="12">
    <location>
        <begin position="769"/>
        <end position="782"/>
    </location>
</feature>
<evidence type="ECO:0000256" key="10">
    <source>
        <dbReference type="ARBA" id="ARBA00023180"/>
    </source>
</evidence>
<accession>A0A096MHN2</accession>
<evidence type="ECO:0000256" key="6">
    <source>
        <dbReference type="ARBA" id="ARBA00022989"/>
    </source>
</evidence>
<feature type="compositionally biased region" description="Basic and acidic residues" evidence="12">
    <location>
        <begin position="325"/>
        <end position="335"/>
    </location>
</feature>
<dbReference type="InterPro" id="IPR003961">
    <property type="entry name" value="FN3_dom"/>
</dbReference>
<evidence type="ECO:0000313" key="15">
    <source>
        <dbReference type="Ensembl" id="ENSPFOP00000030923.1"/>
    </source>
</evidence>
<dbReference type="EMBL" id="AYCK01015763">
    <property type="status" value="NOT_ANNOTATED_CDS"/>
    <property type="molecule type" value="Genomic_DNA"/>
</dbReference>
<evidence type="ECO:0000256" key="11">
    <source>
        <dbReference type="ARBA" id="ARBA00023319"/>
    </source>
</evidence>
<evidence type="ECO:0000259" key="14">
    <source>
        <dbReference type="PROSITE" id="PS50853"/>
    </source>
</evidence>
<keyword evidence="11" id="KW-0393">Immunoglobulin domain</keyword>
<dbReference type="PROSITE" id="PS01353">
    <property type="entry name" value="HEMATOPO_REC_L_F2"/>
    <property type="match status" value="1"/>
</dbReference>
<keyword evidence="4" id="KW-0732">Signal</keyword>
<feature type="compositionally biased region" description="Polar residues" evidence="12">
    <location>
        <begin position="313"/>
        <end position="324"/>
    </location>
</feature>
<dbReference type="PANTHER" id="PTHR48423">
    <property type="entry name" value="INTERLEUKIN-27 RECEPTOR SUBUNIT ALPHA"/>
    <property type="match status" value="1"/>
</dbReference>
<dbReference type="InterPro" id="IPR010457">
    <property type="entry name" value="IgC2-like_lig-bd"/>
</dbReference>